<keyword evidence="1" id="KW-0812">Transmembrane</keyword>
<evidence type="ECO:0000313" key="3">
    <source>
        <dbReference type="EMBL" id="MVN21423.1"/>
    </source>
</evidence>
<dbReference type="RefSeq" id="WP_157565746.1">
    <property type="nucleotide sequence ID" value="NZ_WPIK01000006.1"/>
</dbReference>
<feature type="transmembrane region" description="Helical" evidence="1">
    <location>
        <begin position="379"/>
        <end position="400"/>
    </location>
</feature>
<protein>
    <recommendedName>
        <fullName evidence="5">Pentapeptide repeat-containing protein</fullName>
    </recommendedName>
</protein>
<keyword evidence="2" id="KW-0732">Signal</keyword>
<proteinExistence type="predicted"/>
<dbReference type="InterPro" id="IPR001646">
    <property type="entry name" value="5peptide_repeat"/>
</dbReference>
<comment type="caution">
    <text evidence="3">The sequence shown here is derived from an EMBL/GenBank/DDBJ whole genome shotgun (WGS) entry which is preliminary data.</text>
</comment>
<evidence type="ECO:0000313" key="4">
    <source>
        <dbReference type="Proteomes" id="UP000462014"/>
    </source>
</evidence>
<feature type="transmembrane region" description="Helical" evidence="1">
    <location>
        <begin position="465"/>
        <end position="488"/>
    </location>
</feature>
<gene>
    <name evidence="3" type="ORF">GO621_07725</name>
</gene>
<accession>A0A7K1SVV4</accession>
<sequence length="490" mass="58589">MKQQLLSLLFIIALFLSSFLESNAQKIGDNKRRNKHPKIDSIVVDSRNKIFNDRIKKDSLHDLQVININPYNPSNKFSFYPTFNSIIYLVKDTFKSKTNFDGAKFKDTCDFSSSKFSSIVSFTEANFSNKLSFLNVEFDSTTNFTRDTFNKSITFSYLKPTNNARLLFYRTCFPSLLDFSFNQQLYNDISLSGGNFEKDSMYTNNRKGWHYINLYNSDVTKIKIDYLHFRLCFYNSFDSIKNTSLARSISTSDICKLKNDPDFRNYIYKIFPYCKYYSDEDFCYDVINCFKRLFCFKPDLNDTAIEEYIQLCHNNKDHIVPNALSDEEISSIYEKEIKALDTQGQKTSEEKLDIEYRDFKYTWNILPHIWNCYGYHKEWVFWWTFIFLSMFTLITSFCLYNFKKNVYEIKVIPLLPPFRNIKDRGFEYIMKYLVKRLWYSFLYTCFIFFPLLLKFENIRSVKFWGIFYIFLMYLLGLFCLTYVAGFVLQK</sequence>
<dbReference type="AlphaFoldDB" id="A0A7K1SVV4"/>
<feature type="chain" id="PRO_5029793998" description="Pentapeptide repeat-containing protein" evidence="2">
    <location>
        <begin position="25"/>
        <end position="490"/>
    </location>
</feature>
<keyword evidence="1" id="KW-0472">Membrane</keyword>
<organism evidence="3 4">
    <name type="scientific">Mucilaginibacter arboris</name>
    <dbReference type="NCBI Taxonomy" id="2682090"/>
    <lineage>
        <taxon>Bacteria</taxon>
        <taxon>Pseudomonadati</taxon>
        <taxon>Bacteroidota</taxon>
        <taxon>Sphingobacteriia</taxon>
        <taxon>Sphingobacteriales</taxon>
        <taxon>Sphingobacteriaceae</taxon>
        <taxon>Mucilaginibacter</taxon>
    </lineage>
</organism>
<feature type="signal peptide" evidence="2">
    <location>
        <begin position="1"/>
        <end position="24"/>
    </location>
</feature>
<name>A0A7K1SVV4_9SPHI</name>
<feature type="transmembrane region" description="Helical" evidence="1">
    <location>
        <begin position="437"/>
        <end position="453"/>
    </location>
</feature>
<evidence type="ECO:0000256" key="1">
    <source>
        <dbReference type="SAM" id="Phobius"/>
    </source>
</evidence>
<dbReference type="Pfam" id="PF13576">
    <property type="entry name" value="Pentapeptide_3"/>
    <property type="match status" value="1"/>
</dbReference>
<keyword evidence="1" id="KW-1133">Transmembrane helix</keyword>
<reference evidence="3 4" key="1">
    <citation type="submission" date="2019-12" db="EMBL/GenBank/DDBJ databases">
        <title>Mucilaginibacter sp. HMF7410 genome sequencing and assembly.</title>
        <authorList>
            <person name="Kang H."/>
            <person name="Cha I."/>
            <person name="Kim H."/>
            <person name="Joh K."/>
        </authorList>
    </citation>
    <scope>NUCLEOTIDE SEQUENCE [LARGE SCALE GENOMIC DNA]</scope>
    <source>
        <strain evidence="3 4">HMF7410</strain>
    </source>
</reference>
<evidence type="ECO:0000256" key="2">
    <source>
        <dbReference type="SAM" id="SignalP"/>
    </source>
</evidence>
<keyword evidence="4" id="KW-1185">Reference proteome</keyword>
<dbReference type="Proteomes" id="UP000462014">
    <property type="component" value="Unassembled WGS sequence"/>
</dbReference>
<dbReference type="EMBL" id="WPIK01000006">
    <property type="protein sequence ID" value="MVN21423.1"/>
    <property type="molecule type" value="Genomic_DNA"/>
</dbReference>
<evidence type="ECO:0008006" key="5">
    <source>
        <dbReference type="Google" id="ProtNLM"/>
    </source>
</evidence>